<gene>
    <name evidence="2" type="primary">larB</name>
    <name evidence="2" type="ORF">E3J95_01435</name>
</gene>
<dbReference type="PANTHER" id="PTHR43064:SF1">
    <property type="entry name" value="SLL1489 PROTEIN"/>
    <property type="match status" value="1"/>
</dbReference>
<reference evidence="2 3" key="1">
    <citation type="submission" date="2019-03" db="EMBL/GenBank/DDBJ databases">
        <title>Metabolic potential of uncultured bacteria and archaea associated with petroleum seepage in deep-sea sediments.</title>
        <authorList>
            <person name="Dong X."/>
            <person name="Hubert C."/>
        </authorList>
    </citation>
    <scope>NUCLEOTIDE SEQUENCE [LARGE SCALE GENOMIC DNA]</scope>
    <source>
        <strain evidence="2">E44_bin92</strain>
    </source>
</reference>
<evidence type="ECO:0000313" key="3">
    <source>
        <dbReference type="Proteomes" id="UP000320781"/>
    </source>
</evidence>
<dbReference type="Proteomes" id="UP000320781">
    <property type="component" value="Unassembled WGS sequence"/>
</dbReference>
<dbReference type="InterPro" id="IPR039476">
    <property type="entry name" value="P2CMN_synthase_LarB"/>
</dbReference>
<dbReference type="GO" id="GO:0016787">
    <property type="term" value="F:hydrolase activity"/>
    <property type="evidence" value="ECO:0007669"/>
    <property type="project" value="InterPro"/>
</dbReference>
<feature type="domain" description="PurE" evidence="1">
    <location>
        <begin position="116"/>
        <end position="247"/>
    </location>
</feature>
<name>A0A523QLJ2_UNCAE</name>
<dbReference type="EMBL" id="SOKU01000066">
    <property type="protein sequence ID" value="TES86640.1"/>
    <property type="molecule type" value="Genomic_DNA"/>
</dbReference>
<dbReference type="Pfam" id="PF00731">
    <property type="entry name" value="AIRC"/>
    <property type="match status" value="1"/>
</dbReference>
<comment type="caution">
    <text evidence="2">The sequence shown here is derived from an EMBL/GenBank/DDBJ whole genome shotgun (WGS) entry which is preliminary data.</text>
</comment>
<dbReference type="Gene3D" id="3.40.50.1970">
    <property type="match status" value="1"/>
</dbReference>
<accession>A0A523QLJ2</accession>
<dbReference type="GO" id="GO:0006189">
    <property type="term" value="P:'de novo' IMP biosynthetic process"/>
    <property type="evidence" value="ECO:0007669"/>
    <property type="project" value="InterPro"/>
</dbReference>
<dbReference type="NCBIfam" id="NF033503">
    <property type="entry name" value="LarB"/>
    <property type="match status" value="1"/>
</dbReference>
<sequence length="259" mass="27682">MGRPLREVLEDYKKRKISLEEADELIRGYVCIGEEAKFDLDRKKRRGVPEIVLAEGKSEDDVVEIARGVYKRTGAVIVSRVSPSLAQKLKKLGRCSYEEKARMAVLKERDAPRSYGSIGIISAGTSDIPVAEEARIVAEEIGCEVVKSYDVGVAGIHRVFPALKEMRERKVDAIIVVAGMEGSLPSIVAGLVDVPVIGVPTSQGYGYGAGGKASLMSMLQSCSSGLVVVNIDNGVGAGMAAVLISKVCCGASKRKGRQK</sequence>
<dbReference type="InterPro" id="IPR000031">
    <property type="entry name" value="PurE_dom"/>
</dbReference>
<organism evidence="2 3">
    <name type="scientific">Aerophobetes bacterium</name>
    <dbReference type="NCBI Taxonomy" id="2030807"/>
    <lineage>
        <taxon>Bacteria</taxon>
        <taxon>Candidatus Aerophobota</taxon>
    </lineage>
</organism>
<dbReference type="SMART" id="SM01001">
    <property type="entry name" value="AIRC"/>
    <property type="match status" value="1"/>
</dbReference>
<proteinExistence type="predicted"/>
<dbReference type="AlphaFoldDB" id="A0A523QLJ2"/>
<protein>
    <submittedName>
        <fullName evidence="2">Nickel pincer cofactor biosynthesis protein LarB</fullName>
    </submittedName>
</protein>
<evidence type="ECO:0000313" key="2">
    <source>
        <dbReference type="EMBL" id="TES86640.1"/>
    </source>
</evidence>
<evidence type="ECO:0000259" key="1">
    <source>
        <dbReference type="SMART" id="SM01001"/>
    </source>
</evidence>
<dbReference type="PANTHER" id="PTHR43064">
    <property type="entry name" value="PHOSPHORIBOSYLAMINOIMIDAZOLE CARBOXYLASE-RELATED"/>
    <property type="match status" value="1"/>
</dbReference>
<dbReference type="SUPFAM" id="SSF52255">
    <property type="entry name" value="N5-CAIR mutase (phosphoribosylaminoimidazole carboxylase, PurE)"/>
    <property type="match status" value="1"/>
</dbReference>